<organism evidence="3 4">
    <name type="scientific">Pseudorhizobium flavum</name>
    <dbReference type="NCBI Taxonomy" id="1335061"/>
    <lineage>
        <taxon>Bacteria</taxon>
        <taxon>Pseudomonadati</taxon>
        <taxon>Pseudomonadota</taxon>
        <taxon>Alphaproteobacteria</taxon>
        <taxon>Hyphomicrobiales</taxon>
        <taxon>Rhizobiaceae</taxon>
        <taxon>Rhizobium/Agrobacterium group</taxon>
        <taxon>Pseudorhizobium</taxon>
    </lineage>
</organism>
<reference evidence="3 4" key="1">
    <citation type="submission" date="2020-08" db="EMBL/GenBank/DDBJ databases">
        <title>Genomic Encyclopedia of Type Strains, Phase IV (KMG-IV): sequencing the most valuable type-strain genomes for metagenomic binning, comparative biology and taxonomic classification.</title>
        <authorList>
            <person name="Goeker M."/>
        </authorList>
    </citation>
    <scope>NUCLEOTIDE SEQUENCE [LARGE SCALE GENOMIC DNA]</scope>
    <source>
        <strain evidence="3 4">DSM 102134</strain>
    </source>
</reference>
<dbReference type="InterPro" id="IPR013094">
    <property type="entry name" value="AB_hydrolase_3"/>
</dbReference>
<dbReference type="InterPro" id="IPR050300">
    <property type="entry name" value="GDXG_lipolytic_enzyme"/>
</dbReference>
<protein>
    <submittedName>
        <fullName evidence="3">Acetyl esterase/lipase</fullName>
    </submittedName>
</protein>
<accession>A0A7X0DE29</accession>
<dbReference type="Gene3D" id="3.40.50.1820">
    <property type="entry name" value="alpha/beta hydrolase"/>
    <property type="match status" value="1"/>
</dbReference>
<proteinExistence type="predicted"/>
<keyword evidence="4" id="KW-1185">Reference proteome</keyword>
<dbReference type="PANTHER" id="PTHR48081:SF8">
    <property type="entry name" value="ALPHA_BETA HYDROLASE FOLD-3 DOMAIN-CONTAINING PROTEIN-RELATED"/>
    <property type="match status" value="1"/>
</dbReference>
<sequence length="274" mass="29622">MSKEQAEVSMEMRWEQVELGLPAATTMPVRFYEPPMKEKAPPLVLYLRGGAFQQEGTAERETPIAGALANGGAIVVEADYGSISQNMFPGAVECGLAALRCLAARRRKLGSARSPILIAGEEAGGNVAAGIALKARDQMPGVLAGQVLLSPLIDPTMSSVSIRKADAIGMRERWSDGWMHYLRGFCGFTHPYAAPCMCSRLAAVAPALVVTAEDDPLRDETLGYADRLSEAGVKVRRHVFPAGSGWSGIYNEEDGAWLSEISAHFRLFVQELRR</sequence>
<evidence type="ECO:0000256" key="1">
    <source>
        <dbReference type="ARBA" id="ARBA00022801"/>
    </source>
</evidence>
<dbReference type="SUPFAM" id="SSF53474">
    <property type="entry name" value="alpha/beta-Hydrolases"/>
    <property type="match status" value="1"/>
</dbReference>
<dbReference type="AlphaFoldDB" id="A0A7X0DE29"/>
<evidence type="ECO:0000313" key="4">
    <source>
        <dbReference type="Proteomes" id="UP000535501"/>
    </source>
</evidence>
<evidence type="ECO:0000313" key="3">
    <source>
        <dbReference type="EMBL" id="MBB6181502.1"/>
    </source>
</evidence>
<dbReference type="PANTHER" id="PTHR48081">
    <property type="entry name" value="AB HYDROLASE SUPERFAMILY PROTEIN C4A8.06C"/>
    <property type="match status" value="1"/>
</dbReference>
<dbReference type="GO" id="GO:0016787">
    <property type="term" value="F:hydrolase activity"/>
    <property type="evidence" value="ECO:0007669"/>
    <property type="project" value="UniProtKB-KW"/>
</dbReference>
<gene>
    <name evidence="3" type="ORF">HNQ75_003489</name>
</gene>
<dbReference type="InterPro" id="IPR029058">
    <property type="entry name" value="AB_hydrolase_fold"/>
</dbReference>
<evidence type="ECO:0000259" key="2">
    <source>
        <dbReference type="Pfam" id="PF07859"/>
    </source>
</evidence>
<keyword evidence="1" id="KW-0378">Hydrolase</keyword>
<comment type="caution">
    <text evidence="3">The sequence shown here is derived from an EMBL/GenBank/DDBJ whole genome shotgun (WGS) entry which is preliminary data.</text>
</comment>
<feature type="domain" description="Alpha/beta hydrolase fold-3" evidence="2">
    <location>
        <begin position="44"/>
        <end position="241"/>
    </location>
</feature>
<dbReference type="EMBL" id="JACHEJ010000010">
    <property type="protein sequence ID" value="MBB6181502.1"/>
    <property type="molecule type" value="Genomic_DNA"/>
</dbReference>
<dbReference type="Pfam" id="PF07859">
    <property type="entry name" value="Abhydrolase_3"/>
    <property type="match status" value="1"/>
</dbReference>
<name>A0A7X0DE29_9HYPH</name>
<dbReference type="Proteomes" id="UP000535501">
    <property type="component" value="Unassembled WGS sequence"/>
</dbReference>